<dbReference type="EMBL" id="KZ107857">
    <property type="protein sequence ID" value="OSS44583.1"/>
    <property type="molecule type" value="Genomic_DNA"/>
</dbReference>
<reference evidence="1 2" key="1">
    <citation type="journal article" date="2017" name="Genome Announc.">
        <title>Genome sequence of the saprophytic ascomycete Epicoccum nigrum ICMP 19927 strain isolated from New Zealand.</title>
        <authorList>
            <person name="Fokin M."/>
            <person name="Fleetwood D."/>
            <person name="Weir B.S."/>
            <person name="Villas-Boas S.G."/>
        </authorList>
    </citation>
    <scope>NUCLEOTIDE SEQUENCE [LARGE SCALE GENOMIC DNA]</scope>
    <source>
        <strain evidence="1 2">ICMP 19927</strain>
    </source>
</reference>
<dbReference type="InParanoid" id="A0A1Y2LKQ8"/>
<sequence length="104" mass="11834">MRLPRWTDCLGERSVRSIANDNLGSRSDLSGQVNYRINPMFLDAMLHILVRRCPVFASAICQKQAVRREKQANECMSVYVELGVAKSAHAVIPPLPQLQKKHRF</sequence>
<evidence type="ECO:0000313" key="2">
    <source>
        <dbReference type="Proteomes" id="UP000193240"/>
    </source>
</evidence>
<dbReference type="AlphaFoldDB" id="A0A1Y2LKQ8"/>
<protein>
    <submittedName>
        <fullName evidence="1">Uncharacterized protein</fullName>
    </submittedName>
</protein>
<name>A0A1Y2LKQ8_EPING</name>
<gene>
    <name evidence="1" type="ORF">B5807_10806</name>
</gene>
<evidence type="ECO:0000313" key="1">
    <source>
        <dbReference type="EMBL" id="OSS44583.1"/>
    </source>
</evidence>
<organism evidence="1 2">
    <name type="scientific">Epicoccum nigrum</name>
    <name type="common">Soil fungus</name>
    <name type="synonym">Epicoccum purpurascens</name>
    <dbReference type="NCBI Taxonomy" id="105696"/>
    <lineage>
        <taxon>Eukaryota</taxon>
        <taxon>Fungi</taxon>
        <taxon>Dikarya</taxon>
        <taxon>Ascomycota</taxon>
        <taxon>Pezizomycotina</taxon>
        <taxon>Dothideomycetes</taxon>
        <taxon>Pleosporomycetidae</taxon>
        <taxon>Pleosporales</taxon>
        <taxon>Pleosporineae</taxon>
        <taxon>Didymellaceae</taxon>
        <taxon>Epicoccum</taxon>
    </lineage>
</organism>
<proteinExistence type="predicted"/>
<accession>A0A1Y2LKQ8</accession>
<dbReference type="Proteomes" id="UP000193240">
    <property type="component" value="Unassembled WGS sequence"/>
</dbReference>
<keyword evidence="2" id="KW-1185">Reference proteome</keyword>